<dbReference type="PANTHER" id="PTHR48083:SF28">
    <property type="entry name" value="ACYL-COA DEHYDROGENASE FAMILY PROTEIN (AFU_ORTHOLOGUE AFUA_6G10880)-RELATED"/>
    <property type="match status" value="1"/>
</dbReference>
<reference evidence="10" key="1">
    <citation type="submission" date="2021-01" db="EMBL/GenBank/DDBJ databases">
        <authorList>
            <person name="Corre E."/>
            <person name="Pelletier E."/>
            <person name="Niang G."/>
            <person name="Scheremetjew M."/>
            <person name="Finn R."/>
            <person name="Kale V."/>
            <person name="Holt S."/>
            <person name="Cochrane G."/>
            <person name="Meng A."/>
            <person name="Brown T."/>
            <person name="Cohen L."/>
        </authorList>
    </citation>
    <scope>NUCLEOTIDE SEQUENCE</scope>
    <source>
        <strain evidence="10">RCC3387</strain>
    </source>
</reference>
<keyword evidence="4 6" id="KW-0274">FAD</keyword>
<evidence type="ECO:0000259" key="8">
    <source>
        <dbReference type="Pfam" id="PF02770"/>
    </source>
</evidence>
<dbReference type="GO" id="GO:0050660">
    <property type="term" value="F:flavin adenine dinucleotide binding"/>
    <property type="evidence" value="ECO:0007669"/>
    <property type="project" value="InterPro"/>
</dbReference>
<evidence type="ECO:0000313" key="10">
    <source>
        <dbReference type="EMBL" id="CAD9620383.1"/>
    </source>
</evidence>
<sequence>MASRANGQFEPFGTRIAHCEPAWYQGSSSPYYRDSHVQFRSLVRRFVEEELKPHVDDWIAAPGGYPRELHQRAYEVGVQGVLYPREWGGTRPDDFDAFHELILWDELARVGGGGVLGQMSINSMALPPVMDFGPQDMRDLVCRPVVTGKKNISLAISEPTAGSDVAQIQCTAEKSADGKTYKVSGQKKWITGGLMADWFTTAVRTGGTGMGGISLLLIDRALPGVSVRKMQTQFDNSHNTTMVTLEDVVVPVECLIGQEGRGFKYIVENFNHERFLIATATTREARLCYEEAVKHALTRRTFGQRLIEHQLIRFKLAEMVRAIEATQDMVERVAFQFASGVPTSRLGGACALLKVQASKTFEFAAREASQIFGGSSIVKEGKGKLVERLYRGVRATAIPGGSEEILLDMAMREAMRSAKL</sequence>
<dbReference type="InterPro" id="IPR046373">
    <property type="entry name" value="Acyl-CoA_Oxase/DH_mid-dom_sf"/>
</dbReference>
<dbReference type="InterPro" id="IPR050741">
    <property type="entry name" value="Acyl-CoA_dehydrogenase"/>
</dbReference>
<evidence type="ECO:0000256" key="1">
    <source>
        <dbReference type="ARBA" id="ARBA00001974"/>
    </source>
</evidence>
<proteinExistence type="inferred from homology"/>
<dbReference type="Pfam" id="PF02770">
    <property type="entry name" value="Acyl-CoA_dh_M"/>
    <property type="match status" value="1"/>
</dbReference>
<evidence type="ECO:0000259" key="9">
    <source>
        <dbReference type="Pfam" id="PF02771"/>
    </source>
</evidence>
<dbReference type="Pfam" id="PF00441">
    <property type="entry name" value="Acyl-CoA_dh_1"/>
    <property type="match status" value="1"/>
</dbReference>
<protein>
    <recommendedName>
        <fullName evidence="11">Acyl-CoA dehydrogenase</fullName>
    </recommendedName>
</protein>
<dbReference type="Gene3D" id="1.10.540.10">
    <property type="entry name" value="Acyl-CoA dehydrogenase/oxidase, N-terminal domain"/>
    <property type="match status" value="1"/>
</dbReference>
<evidence type="ECO:0000256" key="4">
    <source>
        <dbReference type="ARBA" id="ARBA00022827"/>
    </source>
</evidence>
<dbReference type="InterPro" id="IPR037069">
    <property type="entry name" value="AcylCoA_DH/ox_N_sf"/>
</dbReference>
<dbReference type="Gene3D" id="2.40.110.10">
    <property type="entry name" value="Butyryl-CoA Dehydrogenase, subunit A, domain 2"/>
    <property type="match status" value="1"/>
</dbReference>
<dbReference type="SUPFAM" id="SSF56645">
    <property type="entry name" value="Acyl-CoA dehydrogenase NM domain-like"/>
    <property type="match status" value="1"/>
</dbReference>
<dbReference type="AlphaFoldDB" id="A0A7S2PUM4"/>
<keyword evidence="3 6" id="KW-0285">Flavoprotein</keyword>
<dbReference type="InterPro" id="IPR036250">
    <property type="entry name" value="AcylCo_DH-like_C"/>
</dbReference>
<gene>
    <name evidence="10" type="ORF">BRAN1462_LOCUS44970</name>
</gene>
<feature type="domain" description="Acyl-CoA oxidase/dehydrogenase middle" evidence="8">
    <location>
        <begin position="154"/>
        <end position="248"/>
    </location>
</feature>
<dbReference type="InterPro" id="IPR013786">
    <property type="entry name" value="AcylCoA_DH/ox_N"/>
</dbReference>
<evidence type="ECO:0000256" key="5">
    <source>
        <dbReference type="ARBA" id="ARBA00023002"/>
    </source>
</evidence>
<accession>A0A7S2PUM4</accession>
<comment type="cofactor">
    <cofactor evidence="1 6">
        <name>FAD</name>
        <dbReference type="ChEBI" id="CHEBI:57692"/>
    </cofactor>
</comment>
<dbReference type="SUPFAM" id="SSF47203">
    <property type="entry name" value="Acyl-CoA dehydrogenase C-terminal domain-like"/>
    <property type="match status" value="1"/>
</dbReference>
<dbReference type="PANTHER" id="PTHR48083">
    <property type="entry name" value="MEDIUM-CHAIN SPECIFIC ACYL-COA DEHYDROGENASE, MITOCHONDRIAL-RELATED"/>
    <property type="match status" value="1"/>
</dbReference>
<evidence type="ECO:0008006" key="11">
    <source>
        <dbReference type="Google" id="ProtNLM"/>
    </source>
</evidence>
<dbReference type="InterPro" id="IPR009100">
    <property type="entry name" value="AcylCoA_DH/oxidase_NM_dom_sf"/>
</dbReference>
<dbReference type="GO" id="GO:0003995">
    <property type="term" value="F:acyl-CoA dehydrogenase activity"/>
    <property type="evidence" value="ECO:0007669"/>
    <property type="project" value="TreeGrafter"/>
</dbReference>
<dbReference type="InterPro" id="IPR006091">
    <property type="entry name" value="Acyl-CoA_Oxase/DH_mid-dom"/>
</dbReference>
<dbReference type="InterPro" id="IPR009075">
    <property type="entry name" value="AcylCo_DH/oxidase_C"/>
</dbReference>
<dbReference type="GO" id="GO:0033539">
    <property type="term" value="P:fatty acid beta-oxidation using acyl-CoA dehydrogenase"/>
    <property type="evidence" value="ECO:0007669"/>
    <property type="project" value="TreeGrafter"/>
</dbReference>
<dbReference type="GO" id="GO:0005737">
    <property type="term" value="C:cytoplasm"/>
    <property type="evidence" value="ECO:0007669"/>
    <property type="project" value="TreeGrafter"/>
</dbReference>
<dbReference type="Gene3D" id="1.20.140.10">
    <property type="entry name" value="Butyryl-CoA Dehydrogenase, subunit A, domain 3"/>
    <property type="match status" value="1"/>
</dbReference>
<comment type="similarity">
    <text evidence="2 6">Belongs to the acyl-CoA dehydrogenase family.</text>
</comment>
<dbReference type="Pfam" id="PF02771">
    <property type="entry name" value="Acyl-CoA_dh_N"/>
    <property type="match status" value="1"/>
</dbReference>
<organism evidence="10">
    <name type="scientific">Zooxanthella nutricula</name>
    <dbReference type="NCBI Taxonomy" id="1333877"/>
    <lineage>
        <taxon>Eukaryota</taxon>
        <taxon>Sar</taxon>
        <taxon>Alveolata</taxon>
        <taxon>Dinophyceae</taxon>
        <taxon>Peridiniales</taxon>
        <taxon>Peridiniales incertae sedis</taxon>
        <taxon>Zooxanthella</taxon>
    </lineage>
</organism>
<dbReference type="EMBL" id="HBGW01070493">
    <property type="protein sequence ID" value="CAD9620383.1"/>
    <property type="molecule type" value="Transcribed_RNA"/>
</dbReference>
<evidence type="ECO:0000256" key="3">
    <source>
        <dbReference type="ARBA" id="ARBA00022630"/>
    </source>
</evidence>
<keyword evidence="5 6" id="KW-0560">Oxidoreductase</keyword>
<feature type="domain" description="Acyl-CoA dehydrogenase/oxidase C-terminal" evidence="7">
    <location>
        <begin position="260"/>
        <end position="413"/>
    </location>
</feature>
<evidence type="ECO:0000256" key="6">
    <source>
        <dbReference type="RuleBase" id="RU362125"/>
    </source>
</evidence>
<evidence type="ECO:0000259" key="7">
    <source>
        <dbReference type="Pfam" id="PF00441"/>
    </source>
</evidence>
<feature type="domain" description="Acyl-CoA dehydrogenase/oxidase N-terminal" evidence="9">
    <location>
        <begin position="34"/>
        <end position="149"/>
    </location>
</feature>
<evidence type="ECO:0000256" key="2">
    <source>
        <dbReference type="ARBA" id="ARBA00009347"/>
    </source>
</evidence>
<name>A0A7S2PUM4_9DINO</name>